<keyword evidence="1" id="KW-0175">Coiled coil</keyword>
<dbReference type="PANTHER" id="PTHR47027:SF20">
    <property type="entry name" value="REVERSE TRANSCRIPTASE-LIKE PROTEIN WITH RNA-DIRECTED DNA POLYMERASE DOMAIN"/>
    <property type="match status" value="1"/>
</dbReference>
<dbReference type="CDD" id="cd01650">
    <property type="entry name" value="RT_nLTR_like"/>
    <property type="match status" value="1"/>
</dbReference>
<evidence type="ECO:0000313" key="4">
    <source>
        <dbReference type="RefSeq" id="XP_024884387.1"/>
    </source>
</evidence>
<evidence type="ECO:0000259" key="2">
    <source>
        <dbReference type="PROSITE" id="PS50878"/>
    </source>
</evidence>
<dbReference type="Gene3D" id="3.30.70.270">
    <property type="match status" value="1"/>
</dbReference>
<dbReference type="RefSeq" id="XP_024884387.1">
    <property type="nucleotide sequence ID" value="XM_025028619.1"/>
</dbReference>
<gene>
    <name evidence="4" type="primary">LOC112462700</name>
</gene>
<dbReference type="Proteomes" id="UP000504618">
    <property type="component" value="Unplaced"/>
</dbReference>
<dbReference type="InterPro" id="IPR043502">
    <property type="entry name" value="DNA/RNA_pol_sf"/>
</dbReference>
<reference evidence="4" key="1">
    <citation type="submission" date="2025-08" db="UniProtKB">
        <authorList>
            <consortium name="RefSeq"/>
        </authorList>
    </citation>
    <scope>IDENTIFICATION</scope>
    <source>
        <tissue evidence="4">Whole body</tissue>
    </source>
</reference>
<proteinExistence type="predicted"/>
<dbReference type="PANTHER" id="PTHR47027">
    <property type="entry name" value="REVERSE TRANSCRIPTASE DOMAIN-CONTAINING PROTEIN"/>
    <property type="match status" value="1"/>
</dbReference>
<dbReference type="InterPro" id="IPR043128">
    <property type="entry name" value="Rev_trsase/Diguanyl_cyclase"/>
</dbReference>
<dbReference type="OrthoDB" id="7684827at2759"/>
<dbReference type="PROSITE" id="PS50878">
    <property type="entry name" value="RT_POL"/>
    <property type="match status" value="1"/>
</dbReference>
<feature type="domain" description="Reverse transcriptase" evidence="2">
    <location>
        <begin position="238"/>
        <end position="449"/>
    </location>
</feature>
<dbReference type="GeneID" id="112462700"/>
<sequence>MPLVSVWTSKEGLKGEGRKEERRQAERIIQCWDEESTRIFAGRTEEIRLSEGGLLEKWEELRGKVSEAVVEKKVRWRKRKLGYKKWWDRECTRKKRKAERKLKKWRIGGRSKEAVLQVKRELAELCEKKREEWSKKEMEELNGIRTESEVWKYINKERKIRDKVSEEISTEGWRQHFMGVLEGTDERILREERKEGNDEEEIEKQIRRLRRGKAAGPDGIKSEAWKFCRGQVREKLKEVIKGVWKGEGWPDLRITLLSTAYKIYAAVLAERVMKDVVEKQILPETQAGFRKGRGVMDNIFILNHLVDRKLNGAGKKVNAFFIDLKGAFDRVDRSVLWRVMDERGGVRQGCPLSPLLFSVFTSDLEEELTRGLVGGMRIEQGRIWTLAYADDIVLLAREEEALEEMIKRLEKYLRKRKLELNVEKSKILKFRRGEGVEREKDWLWKGQRIQEVKEFEYLGFILQRNGGHTKHIRERVRRATSVMKKTWILGERKFANDWGRRMMLFDSLVDSMLVYGAEVWGWLEHGNVEGVEARYLRWSLGLERSTTGYVVLEETKRDKIRIRTTKLAVNFEEKARQGYGRRRWVVECIKEREGRGTLTKERSEREEYLSRCGVQKADLEQWRERGRCVAEELSSKDRRRQRKEQEILIEGARYKKRYRRIKVAGLPEYLRRKGESGSHKRRARARCGNEELENRYWLREEERNCNICDREEGTLEHLMKQCAWKSTNRVVLDDIIGEKETEEGHRWLKEW</sequence>
<organism evidence="3 4">
    <name type="scientific">Temnothorax curvispinosus</name>
    <dbReference type="NCBI Taxonomy" id="300111"/>
    <lineage>
        <taxon>Eukaryota</taxon>
        <taxon>Metazoa</taxon>
        <taxon>Ecdysozoa</taxon>
        <taxon>Arthropoda</taxon>
        <taxon>Hexapoda</taxon>
        <taxon>Insecta</taxon>
        <taxon>Pterygota</taxon>
        <taxon>Neoptera</taxon>
        <taxon>Endopterygota</taxon>
        <taxon>Hymenoptera</taxon>
        <taxon>Apocrita</taxon>
        <taxon>Aculeata</taxon>
        <taxon>Formicoidea</taxon>
        <taxon>Formicidae</taxon>
        <taxon>Myrmicinae</taxon>
        <taxon>Temnothorax</taxon>
    </lineage>
</organism>
<feature type="coiled-coil region" evidence="1">
    <location>
        <begin position="392"/>
        <end position="419"/>
    </location>
</feature>
<keyword evidence="3" id="KW-1185">Reference proteome</keyword>
<dbReference type="Pfam" id="PF00078">
    <property type="entry name" value="RVT_1"/>
    <property type="match status" value="1"/>
</dbReference>
<evidence type="ECO:0000256" key="1">
    <source>
        <dbReference type="SAM" id="Coils"/>
    </source>
</evidence>
<dbReference type="AlphaFoldDB" id="A0A6J1QPG2"/>
<protein>
    <submittedName>
        <fullName evidence="4">Uncharacterized protein LOC112462700</fullName>
    </submittedName>
</protein>
<accession>A0A6J1QPG2</accession>
<dbReference type="SUPFAM" id="SSF56672">
    <property type="entry name" value="DNA/RNA polymerases"/>
    <property type="match status" value="1"/>
</dbReference>
<evidence type="ECO:0000313" key="3">
    <source>
        <dbReference type="Proteomes" id="UP000504618"/>
    </source>
</evidence>
<dbReference type="GO" id="GO:0071897">
    <property type="term" value="P:DNA biosynthetic process"/>
    <property type="evidence" value="ECO:0007669"/>
    <property type="project" value="UniProtKB-ARBA"/>
</dbReference>
<dbReference type="InterPro" id="IPR000477">
    <property type="entry name" value="RT_dom"/>
</dbReference>
<name>A0A6J1QPG2_9HYME</name>